<evidence type="ECO:0000256" key="1">
    <source>
        <dbReference type="ARBA" id="ARBA00006068"/>
    </source>
</evidence>
<feature type="compositionally biased region" description="Polar residues" evidence="2">
    <location>
        <begin position="435"/>
        <end position="453"/>
    </location>
</feature>
<dbReference type="Pfam" id="PF03816">
    <property type="entry name" value="LytR_cpsA_psr"/>
    <property type="match status" value="1"/>
</dbReference>
<feature type="domain" description="Cell envelope-related transcriptional attenuator" evidence="4">
    <location>
        <begin position="138"/>
        <end position="309"/>
    </location>
</feature>
<feature type="compositionally biased region" description="Low complexity" evidence="2">
    <location>
        <begin position="455"/>
        <end position="464"/>
    </location>
</feature>
<sequence length="518" mass="53147">MALKIGREGDRNGAAGATSDQGALPPLADPTPPTGPAEPAGPDRIAPVAPGEPRHRRRPGSRIMLVLSGALSLAVLATSVAGWVVLTVYDRNISRADIGLPHTDVRRPPAVPAGTENWLLVGSDVRTGSDAAKVGGARSDTMMIAHLDADGRTTIVSVPRDLYLPIPAYTDADGKRHRARHDRVNSAFNSGGPALLVATLEQLTGIRLDHYAEVDFGGFQRMTTAIGGVDVCLTPSPYVEPLVLDNGRRVRATNLNDPSSGFVGHPGTNHLVGAQALAFVRQRHGFIDGDLSRIHRQQAFLAAVFRKVTSNDVLLSPAKLTSFLDALTHSTVLDRGTDLADLRRLADRLRGMDAGAVTFATVPVTSQVSYPAFYFHYDPAAVRDFFARIMGGTTSTPTAPTTPGTGSGGSLDVPGVTPSASPADPSATAGSTSGPTASLTSGTGTMDGTTPPSMATDTSADKGSTSGGGAGEPGLASPPQASAISPAPTDPAVPGSVSSSTVSPTAVPTTTALAACIN</sequence>
<feature type="compositionally biased region" description="Low complexity" evidence="2">
    <location>
        <begin position="477"/>
        <end position="509"/>
    </location>
</feature>
<name>A0A2I2KMI0_9ACTN</name>
<dbReference type="AlphaFoldDB" id="A0A2I2KMI0"/>
<feature type="region of interest" description="Disordered" evidence="2">
    <location>
        <begin position="1"/>
        <end position="57"/>
    </location>
</feature>
<dbReference type="Proteomes" id="UP000234331">
    <property type="component" value="Unassembled WGS sequence"/>
</dbReference>
<protein>
    <submittedName>
        <fullName evidence="5">Putative transcriptional regulator</fullName>
    </submittedName>
</protein>
<evidence type="ECO:0000256" key="3">
    <source>
        <dbReference type="SAM" id="Phobius"/>
    </source>
</evidence>
<evidence type="ECO:0000256" key="2">
    <source>
        <dbReference type="SAM" id="MobiDB-lite"/>
    </source>
</evidence>
<keyword evidence="3" id="KW-1133">Transmembrane helix</keyword>
<feature type="compositionally biased region" description="Pro residues" evidence="2">
    <location>
        <begin position="27"/>
        <end position="36"/>
    </location>
</feature>
<keyword evidence="6" id="KW-1185">Reference proteome</keyword>
<feature type="region of interest" description="Disordered" evidence="2">
    <location>
        <begin position="394"/>
        <end position="509"/>
    </location>
</feature>
<comment type="similarity">
    <text evidence="1">Belongs to the LytR/CpsA/Psr (LCP) family.</text>
</comment>
<dbReference type="EMBL" id="FZMO01000068">
    <property type="protein sequence ID" value="SNQ46875.1"/>
    <property type="molecule type" value="Genomic_DNA"/>
</dbReference>
<reference evidence="5 6" key="1">
    <citation type="submission" date="2017-06" db="EMBL/GenBank/DDBJ databases">
        <authorList>
            <person name="Kim H.J."/>
            <person name="Triplett B.A."/>
        </authorList>
    </citation>
    <scope>NUCLEOTIDE SEQUENCE [LARGE SCALE GENOMIC DNA]</scope>
    <source>
        <strain evidence="5">FRACA_ARgP5</strain>
    </source>
</reference>
<feature type="compositionally biased region" description="Low complexity" evidence="2">
    <location>
        <begin position="417"/>
        <end position="434"/>
    </location>
</feature>
<dbReference type="InterPro" id="IPR050922">
    <property type="entry name" value="LytR/CpsA/Psr_CW_biosynth"/>
</dbReference>
<dbReference type="PANTHER" id="PTHR33392">
    <property type="entry name" value="POLYISOPRENYL-TEICHOIC ACID--PEPTIDOGLYCAN TEICHOIC ACID TRANSFERASE TAGU"/>
    <property type="match status" value="1"/>
</dbReference>
<feature type="compositionally biased region" description="Basic and acidic residues" evidence="2">
    <location>
        <begin position="1"/>
        <end position="11"/>
    </location>
</feature>
<accession>A0A2I2KMI0</accession>
<organism evidence="5 6">
    <name type="scientific">Frankia canadensis</name>
    <dbReference type="NCBI Taxonomy" id="1836972"/>
    <lineage>
        <taxon>Bacteria</taxon>
        <taxon>Bacillati</taxon>
        <taxon>Actinomycetota</taxon>
        <taxon>Actinomycetes</taxon>
        <taxon>Frankiales</taxon>
        <taxon>Frankiaceae</taxon>
        <taxon>Frankia</taxon>
    </lineage>
</organism>
<proteinExistence type="inferred from homology"/>
<evidence type="ECO:0000259" key="4">
    <source>
        <dbReference type="Pfam" id="PF03816"/>
    </source>
</evidence>
<dbReference type="RefSeq" id="WP_243407293.1">
    <property type="nucleotide sequence ID" value="NZ_FZMO01000068.1"/>
</dbReference>
<keyword evidence="3" id="KW-0812">Transmembrane</keyword>
<evidence type="ECO:0000313" key="5">
    <source>
        <dbReference type="EMBL" id="SNQ46875.1"/>
    </source>
</evidence>
<feature type="compositionally biased region" description="Low complexity" evidence="2">
    <location>
        <begin position="394"/>
        <end position="404"/>
    </location>
</feature>
<dbReference type="InterPro" id="IPR004474">
    <property type="entry name" value="LytR_CpsA_psr"/>
</dbReference>
<dbReference type="Gene3D" id="3.40.630.190">
    <property type="entry name" value="LCP protein"/>
    <property type="match status" value="1"/>
</dbReference>
<keyword evidence="3" id="KW-0472">Membrane</keyword>
<evidence type="ECO:0000313" key="6">
    <source>
        <dbReference type="Proteomes" id="UP000234331"/>
    </source>
</evidence>
<gene>
    <name evidence="5" type="ORF">FRACA_160026</name>
</gene>
<feature type="transmembrane region" description="Helical" evidence="3">
    <location>
        <begin position="63"/>
        <end position="86"/>
    </location>
</feature>
<dbReference type="PANTHER" id="PTHR33392:SF6">
    <property type="entry name" value="POLYISOPRENYL-TEICHOIC ACID--PEPTIDOGLYCAN TEICHOIC ACID TRANSFERASE TAGU"/>
    <property type="match status" value="1"/>
</dbReference>
<dbReference type="NCBIfam" id="TIGR00350">
    <property type="entry name" value="lytR_cpsA_psr"/>
    <property type="match status" value="1"/>
</dbReference>